<dbReference type="Proteomes" id="UP000013827">
    <property type="component" value="Unassembled WGS sequence"/>
</dbReference>
<sequence>MLRKCPVSCGICSPVCEDGEPEKKHPAQKRGESHCDFRARLGHCEGSNAESMMRDCPVACKICRLKPADTLGDCAAKAADGACQKDALNLLRSCPLACGLRRLDGLEAFCHDFDPNACGSWAAAGQCEKNPDFMLRSCGESCGLSCSPVCEDHDSSCATWFANGECDKNPIGMRVSCPRSCGICHGLAVASAQEVQGKGQPAQRRHPAQRVGESVCDFRARLGHCDGSRAESMIKDCPGACKDEL</sequence>
<dbReference type="Gene3D" id="1.10.10.1940">
    <property type="match status" value="1"/>
</dbReference>
<reference evidence="2" key="2">
    <citation type="submission" date="2024-10" db="UniProtKB">
        <authorList>
            <consortium name="EnsemblProtists"/>
        </authorList>
    </citation>
    <scope>IDENTIFICATION</scope>
</reference>
<feature type="domain" description="ShKT" evidence="1">
    <location>
        <begin position="110"/>
        <end position="146"/>
    </location>
</feature>
<dbReference type="KEGG" id="ehx:EMIHUDRAFT_232085"/>
<name>A0A0D3K6C6_EMIH1</name>
<dbReference type="PaxDb" id="2903-EOD31311"/>
<dbReference type="PROSITE" id="PS51670">
    <property type="entry name" value="SHKT"/>
    <property type="match status" value="2"/>
</dbReference>
<protein>
    <recommendedName>
        <fullName evidence="1">ShKT domain-containing protein</fullName>
    </recommendedName>
</protein>
<reference evidence="3" key="1">
    <citation type="journal article" date="2013" name="Nature">
        <title>Pan genome of the phytoplankton Emiliania underpins its global distribution.</title>
        <authorList>
            <person name="Read B.A."/>
            <person name="Kegel J."/>
            <person name="Klute M.J."/>
            <person name="Kuo A."/>
            <person name="Lefebvre S.C."/>
            <person name="Maumus F."/>
            <person name="Mayer C."/>
            <person name="Miller J."/>
            <person name="Monier A."/>
            <person name="Salamov A."/>
            <person name="Young J."/>
            <person name="Aguilar M."/>
            <person name="Claverie J.M."/>
            <person name="Frickenhaus S."/>
            <person name="Gonzalez K."/>
            <person name="Herman E.K."/>
            <person name="Lin Y.C."/>
            <person name="Napier J."/>
            <person name="Ogata H."/>
            <person name="Sarno A.F."/>
            <person name="Shmutz J."/>
            <person name="Schroeder D."/>
            <person name="de Vargas C."/>
            <person name="Verret F."/>
            <person name="von Dassow P."/>
            <person name="Valentin K."/>
            <person name="Van de Peer Y."/>
            <person name="Wheeler G."/>
            <person name="Dacks J.B."/>
            <person name="Delwiche C.F."/>
            <person name="Dyhrman S.T."/>
            <person name="Glockner G."/>
            <person name="John U."/>
            <person name="Richards T."/>
            <person name="Worden A.Z."/>
            <person name="Zhang X."/>
            <person name="Grigoriev I.V."/>
            <person name="Allen A.E."/>
            <person name="Bidle K."/>
            <person name="Borodovsky M."/>
            <person name="Bowler C."/>
            <person name="Brownlee C."/>
            <person name="Cock J.M."/>
            <person name="Elias M."/>
            <person name="Gladyshev V.N."/>
            <person name="Groth M."/>
            <person name="Guda C."/>
            <person name="Hadaegh A."/>
            <person name="Iglesias-Rodriguez M.D."/>
            <person name="Jenkins J."/>
            <person name="Jones B.M."/>
            <person name="Lawson T."/>
            <person name="Leese F."/>
            <person name="Lindquist E."/>
            <person name="Lobanov A."/>
            <person name="Lomsadze A."/>
            <person name="Malik S.B."/>
            <person name="Marsh M.E."/>
            <person name="Mackinder L."/>
            <person name="Mock T."/>
            <person name="Mueller-Roeber B."/>
            <person name="Pagarete A."/>
            <person name="Parker M."/>
            <person name="Probert I."/>
            <person name="Quesneville H."/>
            <person name="Raines C."/>
            <person name="Rensing S.A."/>
            <person name="Riano-Pachon D.M."/>
            <person name="Richier S."/>
            <person name="Rokitta S."/>
            <person name="Shiraiwa Y."/>
            <person name="Soanes D.M."/>
            <person name="van der Giezen M."/>
            <person name="Wahlund T.M."/>
            <person name="Williams B."/>
            <person name="Wilson W."/>
            <person name="Wolfe G."/>
            <person name="Wurch L.L."/>
        </authorList>
    </citation>
    <scope>NUCLEOTIDE SEQUENCE</scope>
</reference>
<feature type="domain" description="ShKT" evidence="1">
    <location>
        <begin position="150"/>
        <end position="184"/>
    </location>
</feature>
<proteinExistence type="predicted"/>
<evidence type="ECO:0000259" key="1">
    <source>
        <dbReference type="PROSITE" id="PS51670"/>
    </source>
</evidence>
<dbReference type="HOGENOM" id="CLU_1135304_0_0_1"/>
<dbReference type="Pfam" id="PF01549">
    <property type="entry name" value="ShK"/>
    <property type="match status" value="5"/>
</dbReference>
<dbReference type="EnsemblProtists" id="EOD31311">
    <property type="protein sequence ID" value="EOD31311"/>
    <property type="gene ID" value="EMIHUDRAFT_232085"/>
</dbReference>
<evidence type="ECO:0000313" key="3">
    <source>
        <dbReference type="Proteomes" id="UP000013827"/>
    </source>
</evidence>
<dbReference type="GeneID" id="17276585"/>
<dbReference type="InterPro" id="IPR003582">
    <property type="entry name" value="ShKT_dom"/>
</dbReference>
<keyword evidence="3" id="KW-1185">Reference proteome</keyword>
<evidence type="ECO:0000313" key="2">
    <source>
        <dbReference type="EnsemblProtists" id="EOD31311"/>
    </source>
</evidence>
<accession>A0A0D3K6C6</accession>
<dbReference type="AlphaFoldDB" id="A0A0D3K6C6"/>
<dbReference type="SMART" id="SM00254">
    <property type="entry name" value="ShKT"/>
    <property type="match status" value="3"/>
</dbReference>
<dbReference type="RefSeq" id="XP_005783740.1">
    <property type="nucleotide sequence ID" value="XM_005783683.1"/>
</dbReference>
<organism evidence="2 3">
    <name type="scientific">Emiliania huxleyi (strain CCMP1516)</name>
    <dbReference type="NCBI Taxonomy" id="280463"/>
    <lineage>
        <taxon>Eukaryota</taxon>
        <taxon>Haptista</taxon>
        <taxon>Haptophyta</taxon>
        <taxon>Prymnesiophyceae</taxon>
        <taxon>Isochrysidales</taxon>
        <taxon>Noelaerhabdaceae</taxon>
        <taxon>Emiliania</taxon>
    </lineage>
</organism>